<evidence type="ECO:0000313" key="3">
    <source>
        <dbReference type="Proteomes" id="UP000000768"/>
    </source>
</evidence>
<dbReference type="EMBL" id="CM000766">
    <property type="protein sequence ID" value="KXG24910.1"/>
    <property type="molecule type" value="Genomic_DNA"/>
</dbReference>
<sequence length="274" mass="30109">MPQTLIFNSPPPLASLPSPHRHRRAWCGIASLARGAQGGPFLDLRLPRPSARSPAPSLTRGGGGGGVTSLLHDPRQRAAPVHFDRGGSLVPSPIRGVLLPTLGSHGATALPLPQLTAHDAPEVLNRRWEGQTRSGLDVRFPRCIVRIVFDGLAQVARPRQAGMQQQEDSGLWRGANKVTQRWLLSRLRRWRLRTFRKSEDNQPTGEQDYCHGVDELLDEDTSSTAARSDTMWCEWVVVDGGVDNSNGVTRSRMSSTGWLKWIPLFGGRSMVALL</sequence>
<organism evidence="2 3">
    <name type="scientific">Sorghum bicolor</name>
    <name type="common">Sorghum</name>
    <name type="synonym">Sorghum vulgare</name>
    <dbReference type="NCBI Taxonomy" id="4558"/>
    <lineage>
        <taxon>Eukaryota</taxon>
        <taxon>Viridiplantae</taxon>
        <taxon>Streptophyta</taxon>
        <taxon>Embryophyta</taxon>
        <taxon>Tracheophyta</taxon>
        <taxon>Spermatophyta</taxon>
        <taxon>Magnoliopsida</taxon>
        <taxon>Liliopsida</taxon>
        <taxon>Poales</taxon>
        <taxon>Poaceae</taxon>
        <taxon>PACMAD clade</taxon>
        <taxon>Panicoideae</taxon>
        <taxon>Andropogonodae</taxon>
        <taxon>Andropogoneae</taxon>
        <taxon>Sorghinae</taxon>
        <taxon>Sorghum</taxon>
    </lineage>
</organism>
<dbReference type="InParanoid" id="A0A1B6PGV0"/>
<name>A0A1B6PGV0_SORBI</name>
<dbReference type="Gramene" id="KXG24910">
    <property type="protein sequence ID" value="KXG24910"/>
    <property type="gene ID" value="SORBI_3007G099900"/>
</dbReference>
<gene>
    <name evidence="2" type="ORF">SORBI_3007G099900</name>
</gene>
<evidence type="ECO:0000256" key="1">
    <source>
        <dbReference type="SAM" id="MobiDB-lite"/>
    </source>
</evidence>
<evidence type="ECO:0000313" key="2">
    <source>
        <dbReference type="EMBL" id="KXG24910.1"/>
    </source>
</evidence>
<protein>
    <submittedName>
        <fullName evidence="2">Uncharacterized protein</fullName>
    </submittedName>
</protein>
<dbReference type="Proteomes" id="UP000000768">
    <property type="component" value="Chromosome 7"/>
</dbReference>
<reference evidence="2 3" key="1">
    <citation type="journal article" date="2009" name="Nature">
        <title>The Sorghum bicolor genome and the diversification of grasses.</title>
        <authorList>
            <person name="Paterson A.H."/>
            <person name="Bowers J.E."/>
            <person name="Bruggmann R."/>
            <person name="Dubchak I."/>
            <person name="Grimwood J."/>
            <person name="Gundlach H."/>
            <person name="Haberer G."/>
            <person name="Hellsten U."/>
            <person name="Mitros T."/>
            <person name="Poliakov A."/>
            <person name="Schmutz J."/>
            <person name="Spannagl M."/>
            <person name="Tang H."/>
            <person name="Wang X."/>
            <person name="Wicker T."/>
            <person name="Bharti A.K."/>
            <person name="Chapman J."/>
            <person name="Feltus F.A."/>
            <person name="Gowik U."/>
            <person name="Grigoriev I.V."/>
            <person name="Lyons E."/>
            <person name="Maher C.A."/>
            <person name="Martis M."/>
            <person name="Narechania A."/>
            <person name="Otillar R.P."/>
            <person name="Penning B.W."/>
            <person name="Salamov A.A."/>
            <person name="Wang Y."/>
            <person name="Zhang L."/>
            <person name="Carpita N.C."/>
            <person name="Freeling M."/>
            <person name="Gingle A.R."/>
            <person name="Hash C.T."/>
            <person name="Keller B."/>
            <person name="Klein P."/>
            <person name="Kresovich S."/>
            <person name="McCann M.C."/>
            <person name="Ming R."/>
            <person name="Peterson D.G."/>
            <person name="Mehboob-ur-Rahman"/>
            <person name="Ware D."/>
            <person name="Westhoff P."/>
            <person name="Mayer K.F."/>
            <person name="Messing J."/>
            <person name="Rokhsar D.S."/>
        </authorList>
    </citation>
    <scope>NUCLEOTIDE SEQUENCE [LARGE SCALE GENOMIC DNA]</scope>
    <source>
        <strain evidence="3">cv. BTx623</strain>
    </source>
</reference>
<feature type="region of interest" description="Disordered" evidence="1">
    <location>
        <begin position="1"/>
        <end position="20"/>
    </location>
</feature>
<accession>A0A1B6PGV0</accession>
<dbReference type="AlphaFoldDB" id="A0A1B6PGV0"/>
<proteinExistence type="predicted"/>
<reference evidence="3" key="2">
    <citation type="journal article" date="2018" name="Plant J.">
        <title>The Sorghum bicolor reference genome: improved assembly, gene annotations, a transcriptome atlas, and signatures of genome organization.</title>
        <authorList>
            <person name="McCormick R.F."/>
            <person name="Truong S.K."/>
            <person name="Sreedasyam A."/>
            <person name="Jenkins J."/>
            <person name="Shu S."/>
            <person name="Sims D."/>
            <person name="Kennedy M."/>
            <person name="Amirebrahimi M."/>
            <person name="Weers B.D."/>
            <person name="McKinley B."/>
            <person name="Mattison A."/>
            <person name="Morishige D.T."/>
            <person name="Grimwood J."/>
            <person name="Schmutz J."/>
            <person name="Mullet J.E."/>
        </authorList>
    </citation>
    <scope>NUCLEOTIDE SEQUENCE [LARGE SCALE GENOMIC DNA]</scope>
    <source>
        <strain evidence="3">cv. BTx623</strain>
    </source>
</reference>
<keyword evidence="3" id="KW-1185">Reference proteome</keyword>